<accession>A0A805YZ18</accession>
<proteinExistence type="predicted"/>
<reference evidence="8 9" key="1">
    <citation type="journal article" date="2006" name="Proc. Natl. Acad. Sci. U.S.A.">
        <title>Comparative genomics of the lactic acid bacteria.</title>
        <authorList>
            <person name="Makarova K."/>
            <person name="Slesarev A."/>
            <person name="Wolf Y."/>
            <person name="Sorokin A."/>
            <person name="Mirkin B."/>
            <person name="Koonin E."/>
            <person name="Pavlov A."/>
            <person name="Pavlova N."/>
            <person name="Karamychev V."/>
            <person name="Polouchine N."/>
            <person name="Shakhova V."/>
            <person name="Grigoriev I."/>
            <person name="Lou Y."/>
            <person name="Rohksar D."/>
            <person name="Lucas S."/>
            <person name="Huang K."/>
            <person name="Goodstein D.M."/>
            <person name="Hawkins T."/>
            <person name="Plengvidhya V."/>
            <person name="Welker D."/>
            <person name="Hughes J."/>
            <person name="Goh Y."/>
            <person name="Benson A."/>
            <person name="Baldwin K."/>
            <person name="Lee J.H."/>
            <person name="Diaz-Muniz I."/>
            <person name="Dosti B."/>
            <person name="Smeianov V."/>
            <person name="Wechter W."/>
            <person name="Barabote R."/>
            <person name="Lorca G."/>
            <person name="Altermann E."/>
            <person name="Barrangou R."/>
            <person name="Ganesan B."/>
            <person name="Xie Y."/>
            <person name="Rawsthorne H."/>
            <person name="Tamir D."/>
            <person name="Parker C."/>
            <person name="Breidt F."/>
            <person name="Broadbent J."/>
            <person name="Hutkins R."/>
            <person name="O'Sullivan D."/>
            <person name="Steele J."/>
            <person name="Unlu G."/>
            <person name="Saier M."/>
            <person name="Klaenhammer T."/>
            <person name="Richardson P."/>
            <person name="Kozyavkin S."/>
            <person name="Weimer B."/>
            <person name="Mills D."/>
        </authorList>
    </citation>
    <scope>NUCLEOTIDE SEQUENCE [LARGE SCALE GENOMIC DNA]</scope>
    <source>
        <strain evidence="9">ATCC 33323 / DSM 20243 / BCRC 14619 / CIP 102991 / JCM 1131 / KCTC 3163 / NCIMB 11718 / NCTC 13722 / AM63</strain>
    </source>
</reference>
<dbReference type="AlphaFoldDB" id="A0A805YZ18"/>
<dbReference type="GO" id="GO:0005886">
    <property type="term" value="C:plasma membrane"/>
    <property type="evidence" value="ECO:0007669"/>
    <property type="project" value="UniProtKB-SubCell"/>
</dbReference>
<feature type="transmembrane region" description="Helical" evidence="7">
    <location>
        <begin position="230"/>
        <end position="251"/>
    </location>
</feature>
<dbReference type="PANTHER" id="PTHR43266:SF10">
    <property type="entry name" value="BACILYSIN EXPORTER BACE-RELATED"/>
    <property type="match status" value="1"/>
</dbReference>
<evidence type="ECO:0000256" key="7">
    <source>
        <dbReference type="SAM" id="Phobius"/>
    </source>
</evidence>
<evidence type="ECO:0000256" key="4">
    <source>
        <dbReference type="ARBA" id="ARBA00022692"/>
    </source>
</evidence>
<feature type="transmembrane region" description="Helical" evidence="7">
    <location>
        <begin position="383"/>
        <end position="403"/>
    </location>
</feature>
<feature type="transmembrane region" description="Helical" evidence="7">
    <location>
        <begin position="12"/>
        <end position="38"/>
    </location>
</feature>
<dbReference type="KEGG" id="lga:LGAS_0969"/>
<feature type="transmembrane region" description="Helical" evidence="7">
    <location>
        <begin position="291"/>
        <end position="310"/>
    </location>
</feature>
<evidence type="ECO:0000256" key="3">
    <source>
        <dbReference type="ARBA" id="ARBA00022475"/>
    </source>
</evidence>
<dbReference type="InterPro" id="IPR036259">
    <property type="entry name" value="MFS_trans_sf"/>
</dbReference>
<dbReference type="EMBL" id="CP000413">
    <property type="protein sequence ID" value="ABJ60353.1"/>
    <property type="molecule type" value="Genomic_DNA"/>
</dbReference>
<dbReference type="RefSeq" id="WP_003647327.1">
    <property type="nucleotide sequence ID" value="NC_008530.1"/>
</dbReference>
<dbReference type="InterPro" id="IPR011701">
    <property type="entry name" value="MFS"/>
</dbReference>
<gene>
    <name evidence="8" type="ordered locus">LGAS_0969</name>
</gene>
<keyword evidence="4 7" id="KW-0812">Transmembrane</keyword>
<name>A0A805YZ18_LACGA</name>
<evidence type="ECO:0000256" key="1">
    <source>
        <dbReference type="ARBA" id="ARBA00004651"/>
    </source>
</evidence>
<evidence type="ECO:0000313" key="8">
    <source>
        <dbReference type="EMBL" id="ABJ60353.1"/>
    </source>
</evidence>
<dbReference type="Pfam" id="PF07690">
    <property type="entry name" value="MFS_1"/>
    <property type="match status" value="1"/>
</dbReference>
<keyword evidence="3" id="KW-1003">Cell membrane</keyword>
<evidence type="ECO:0000256" key="2">
    <source>
        <dbReference type="ARBA" id="ARBA00022448"/>
    </source>
</evidence>
<evidence type="ECO:0000256" key="5">
    <source>
        <dbReference type="ARBA" id="ARBA00022989"/>
    </source>
</evidence>
<keyword evidence="2" id="KW-0813">Transport</keyword>
<dbReference type="Proteomes" id="UP000000664">
    <property type="component" value="Chromosome"/>
</dbReference>
<keyword evidence="5 7" id="KW-1133">Transmembrane helix</keyword>
<feature type="transmembrane region" description="Helical" evidence="7">
    <location>
        <begin position="356"/>
        <end position="377"/>
    </location>
</feature>
<protein>
    <submittedName>
        <fullName evidence="8">Permease of the major facilitator superfamily</fullName>
    </submittedName>
</protein>
<feature type="transmembrane region" description="Helical" evidence="7">
    <location>
        <begin position="44"/>
        <end position="66"/>
    </location>
</feature>
<feature type="transmembrane region" description="Helical" evidence="7">
    <location>
        <begin position="78"/>
        <end position="98"/>
    </location>
</feature>
<feature type="transmembrane region" description="Helical" evidence="7">
    <location>
        <begin position="263"/>
        <end position="284"/>
    </location>
</feature>
<comment type="subcellular location">
    <subcellularLocation>
        <location evidence="1">Cell membrane</location>
        <topology evidence="1">Multi-pass membrane protein</topology>
    </subcellularLocation>
</comment>
<dbReference type="GeneID" id="29639877"/>
<dbReference type="Gene3D" id="1.20.1250.20">
    <property type="entry name" value="MFS general substrate transporter like domains"/>
    <property type="match status" value="1"/>
</dbReference>
<dbReference type="PANTHER" id="PTHR43266">
    <property type="entry name" value="MACROLIDE-EFFLUX PROTEIN"/>
    <property type="match status" value="1"/>
</dbReference>
<organism evidence="8 9">
    <name type="scientific">Lactobacillus gasseri (strain ATCC 33323 / DSM 20243 / BCRC 14619 / CIP 102991 / JCM 1131 / KCTC 3163 / NCIMB 11718 / NCTC 13722 / AM63)</name>
    <dbReference type="NCBI Taxonomy" id="324831"/>
    <lineage>
        <taxon>Bacteria</taxon>
        <taxon>Bacillati</taxon>
        <taxon>Bacillota</taxon>
        <taxon>Bacilli</taxon>
        <taxon>Lactobacillales</taxon>
        <taxon>Lactobacillaceae</taxon>
        <taxon>Lactobacillus</taxon>
    </lineage>
</organism>
<dbReference type="SUPFAM" id="SSF103473">
    <property type="entry name" value="MFS general substrate transporter"/>
    <property type="match status" value="1"/>
</dbReference>
<feature type="transmembrane region" description="Helical" evidence="7">
    <location>
        <begin position="173"/>
        <end position="195"/>
    </location>
</feature>
<evidence type="ECO:0000313" key="9">
    <source>
        <dbReference type="Proteomes" id="UP000000664"/>
    </source>
</evidence>
<feature type="transmembrane region" description="Helical" evidence="7">
    <location>
        <begin position="316"/>
        <end position="335"/>
    </location>
</feature>
<sequence>MHKNIYYSWASNFYRLFIGQGLATIISETVNYSLLFYLTSISKSATILSISEIISLLPIALFALFAGVMADRVSKKKILIFSDTISLIVTLLLFLQAINSHNNLTIDLILISNLLRSTTISIQNPTIQSAVPELVPDDKLLKINGQYSSLQALNQFFPPILGGILYGLLPVDYILLLSGLANVIGICAVIITCFPRNEVNNANQRGFHLLFELKQGLHSIIQVTGLNRVIIYKAFSVAIIVPSTALYPLMISEHFHGSLKFDAPLVEVSIALGMTLSGLCMGNLNNLSYRLIPAGIGVLGIGLSLFISGILPGNHYGFIIFIIINFIAGLCIPLIDAPVQTLLQDKVEHKNLGKVISFYLMMIGLARPAGLSLSSVISKFMSTAEIFIGSGILLILMLLVALFDRKLRSI</sequence>
<dbReference type="CDD" id="cd06173">
    <property type="entry name" value="MFS_MefA_like"/>
    <property type="match status" value="1"/>
</dbReference>
<evidence type="ECO:0000256" key="6">
    <source>
        <dbReference type="ARBA" id="ARBA00023136"/>
    </source>
</evidence>
<keyword evidence="6 7" id="KW-0472">Membrane</keyword>
<dbReference type="GO" id="GO:0022857">
    <property type="term" value="F:transmembrane transporter activity"/>
    <property type="evidence" value="ECO:0007669"/>
    <property type="project" value="InterPro"/>
</dbReference>